<feature type="region of interest" description="Disordered" evidence="1">
    <location>
        <begin position="17"/>
        <end position="40"/>
    </location>
</feature>
<organism evidence="2 3">
    <name type="scientific">Reticulomyxa filosa</name>
    <dbReference type="NCBI Taxonomy" id="46433"/>
    <lineage>
        <taxon>Eukaryota</taxon>
        <taxon>Sar</taxon>
        <taxon>Rhizaria</taxon>
        <taxon>Retaria</taxon>
        <taxon>Foraminifera</taxon>
        <taxon>Monothalamids</taxon>
        <taxon>Reticulomyxidae</taxon>
        <taxon>Reticulomyxa</taxon>
    </lineage>
</organism>
<dbReference type="EMBL" id="ASPP01019853">
    <property type="protein sequence ID" value="ETO14693.1"/>
    <property type="molecule type" value="Genomic_DNA"/>
</dbReference>
<dbReference type="AlphaFoldDB" id="X6ML01"/>
<keyword evidence="3" id="KW-1185">Reference proteome</keyword>
<proteinExistence type="predicted"/>
<accession>X6ML01</accession>
<evidence type="ECO:0000256" key="1">
    <source>
        <dbReference type="SAM" id="MobiDB-lite"/>
    </source>
</evidence>
<protein>
    <submittedName>
        <fullName evidence="2">Uncharacterized protein</fullName>
    </submittedName>
</protein>
<evidence type="ECO:0000313" key="2">
    <source>
        <dbReference type="EMBL" id="ETO14693.1"/>
    </source>
</evidence>
<dbReference type="Proteomes" id="UP000023152">
    <property type="component" value="Unassembled WGS sequence"/>
</dbReference>
<sequence>MTSCSSKSDNVLSYVKQGLAQTPNNRENESGQKNKSLENDLIDQKTETMDLQSADINISVTINEAPDNATKNVKSTKIEFGQDFFDMLKVSSHSKKTLQYALRKGNCVRGHPLQKYTDKHEEDKIQQYHLVMIYF</sequence>
<evidence type="ECO:0000313" key="3">
    <source>
        <dbReference type="Proteomes" id="UP000023152"/>
    </source>
</evidence>
<reference evidence="2 3" key="1">
    <citation type="journal article" date="2013" name="Curr. Biol.">
        <title>The Genome of the Foraminiferan Reticulomyxa filosa.</title>
        <authorList>
            <person name="Glockner G."/>
            <person name="Hulsmann N."/>
            <person name="Schleicher M."/>
            <person name="Noegel A.A."/>
            <person name="Eichinger L."/>
            <person name="Gallinger C."/>
            <person name="Pawlowski J."/>
            <person name="Sierra R."/>
            <person name="Euteneuer U."/>
            <person name="Pillet L."/>
            <person name="Moustafa A."/>
            <person name="Platzer M."/>
            <person name="Groth M."/>
            <person name="Szafranski K."/>
            <person name="Schliwa M."/>
        </authorList>
    </citation>
    <scope>NUCLEOTIDE SEQUENCE [LARGE SCALE GENOMIC DNA]</scope>
</reference>
<feature type="compositionally biased region" description="Basic and acidic residues" evidence="1">
    <location>
        <begin position="26"/>
        <end position="40"/>
    </location>
</feature>
<gene>
    <name evidence="2" type="ORF">RFI_22674</name>
</gene>
<comment type="caution">
    <text evidence="2">The sequence shown here is derived from an EMBL/GenBank/DDBJ whole genome shotgun (WGS) entry which is preliminary data.</text>
</comment>
<name>X6ML01_RETFI</name>